<reference evidence="1 2" key="1">
    <citation type="journal article" date="2016" name="Front. Microbiol.">
        <title>Single-Cell (Meta-)Genomics of a Dimorphic Candidatus Thiomargarita nelsonii Reveals Genomic Plasticity.</title>
        <authorList>
            <person name="Flood B.E."/>
            <person name="Fliss P."/>
            <person name="Jones D.S."/>
            <person name="Dick G.J."/>
            <person name="Jain S."/>
            <person name="Kaster A.K."/>
            <person name="Winkel M."/>
            <person name="Mussmann M."/>
            <person name="Bailey J."/>
        </authorList>
    </citation>
    <scope>NUCLEOTIDE SEQUENCE [LARGE SCALE GENOMIC DNA]</scope>
    <source>
        <strain evidence="1">Hydrate Ridge</strain>
    </source>
</reference>
<accession>A0A0A6P1J2</accession>
<evidence type="ECO:0000313" key="1">
    <source>
        <dbReference type="EMBL" id="KHD04760.1"/>
    </source>
</evidence>
<evidence type="ECO:0000313" key="2">
    <source>
        <dbReference type="Proteomes" id="UP000030428"/>
    </source>
</evidence>
<proteinExistence type="predicted"/>
<dbReference type="AlphaFoldDB" id="A0A0A6P1J2"/>
<sequence length="59" mass="7030">MINDPVVEEIRKYREVYAARYDNDLHKICEALRKKEQKFNVVNRGPKPLLKLRPNVSPH</sequence>
<protein>
    <submittedName>
        <fullName evidence="1">Uncharacterized protein</fullName>
    </submittedName>
</protein>
<organism evidence="1 2">
    <name type="scientific">Candidatus Thiomargarita nelsonii</name>
    <dbReference type="NCBI Taxonomy" id="1003181"/>
    <lineage>
        <taxon>Bacteria</taxon>
        <taxon>Pseudomonadati</taxon>
        <taxon>Pseudomonadota</taxon>
        <taxon>Gammaproteobacteria</taxon>
        <taxon>Thiotrichales</taxon>
        <taxon>Thiotrichaceae</taxon>
        <taxon>Thiomargarita</taxon>
    </lineage>
</organism>
<name>A0A0A6P1J2_9GAMM</name>
<comment type="caution">
    <text evidence="1">The sequence shown here is derived from an EMBL/GenBank/DDBJ whole genome shotgun (WGS) entry which is preliminary data.</text>
</comment>
<dbReference type="EMBL" id="JSZA02000003">
    <property type="protein sequence ID" value="KHD04760.1"/>
    <property type="molecule type" value="Genomic_DNA"/>
</dbReference>
<keyword evidence="2" id="KW-1185">Reference proteome</keyword>
<gene>
    <name evidence="1" type="ORF">PN36_01370</name>
</gene>
<dbReference type="Proteomes" id="UP000030428">
    <property type="component" value="Unassembled WGS sequence"/>
</dbReference>